<sequence length="248" mass="27582">MRQNWSPFSYKHCFMIWLLLAFAYLLGAYTVVFGLTIWALVTNCPAGRKTNKMMLSVSAIIFVLATMHIGDNYTRVFMAFRTAESAPASTFCRTSLRCYLVFGKPSSLFRFYFFWLAPVLAFRILLLALEKLKYLHSNSKIGYPSSISDMTDNQPKISLKVGLVFSMIIVRIGLGLIAPSGQTLNLTTLPASSPGMRRKSAVHRLGPFVSPSREGTTSTNDTGSSIPLETIDRDEKPLHSSATGEFEP</sequence>
<name>A0A8H5I1F7_9AGAR</name>
<protein>
    <submittedName>
        <fullName evidence="3">Uncharacterized protein</fullName>
    </submittedName>
</protein>
<keyword evidence="4" id="KW-1185">Reference proteome</keyword>
<reference evidence="3 4" key="1">
    <citation type="journal article" date="2020" name="ISME J.">
        <title>Uncovering the hidden diversity of litter-decomposition mechanisms in mushroom-forming fungi.</title>
        <authorList>
            <person name="Floudas D."/>
            <person name="Bentzer J."/>
            <person name="Ahren D."/>
            <person name="Johansson T."/>
            <person name="Persson P."/>
            <person name="Tunlid A."/>
        </authorList>
    </citation>
    <scope>NUCLEOTIDE SEQUENCE [LARGE SCALE GENOMIC DNA]</scope>
    <source>
        <strain evidence="3 4">CBS 406.79</strain>
    </source>
</reference>
<evidence type="ECO:0000313" key="3">
    <source>
        <dbReference type="EMBL" id="KAF5393268.1"/>
    </source>
</evidence>
<gene>
    <name evidence="3" type="ORF">D9757_000620</name>
</gene>
<keyword evidence="2" id="KW-1133">Transmembrane helix</keyword>
<keyword evidence="2" id="KW-0472">Membrane</keyword>
<dbReference type="AlphaFoldDB" id="A0A8H5I1F7"/>
<comment type="caution">
    <text evidence="3">The sequence shown here is derived from an EMBL/GenBank/DDBJ whole genome shotgun (WGS) entry which is preliminary data.</text>
</comment>
<proteinExistence type="predicted"/>
<evidence type="ECO:0000256" key="1">
    <source>
        <dbReference type="SAM" id="MobiDB-lite"/>
    </source>
</evidence>
<feature type="transmembrane region" description="Helical" evidence="2">
    <location>
        <begin position="109"/>
        <end position="129"/>
    </location>
</feature>
<feature type="compositionally biased region" description="Polar residues" evidence="1">
    <location>
        <begin position="213"/>
        <end position="227"/>
    </location>
</feature>
<feature type="transmembrane region" description="Helical" evidence="2">
    <location>
        <begin position="53"/>
        <end position="70"/>
    </location>
</feature>
<dbReference type="Proteomes" id="UP000518752">
    <property type="component" value="Unassembled WGS sequence"/>
</dbReference>
<keyword evidence="2" id="KW-0812">Transmembrane</keyword>
<accession>A0A8H5I1F7</accession>
<feature type="transmembrane region" description="Helical" evidence="2">
    <location>
        <begin position="14"/>
        <end position="41"/>
    </location>
</feature>
<dbReference type="OrthoDB" id="3354175at2759"/>
<dbReference type="EMBL" id="JAACJN010000002">
    <property type="protein sequence ID" value="KAF5393268.1"/>
    <property type="molecule type" value="Genomic_DNA"/>
</dbReference>
<evidence type="ECO:0000256" key="2">
    <source>
        <dbReference type="SAM" id="Phobius"/>
    </source>
</evidence>
<feature type="transmembrane region" description="Helical" evidence="2">
    <location>
        <begin position="157"/>
        <end position="178"/>
    </location>
</feature>
<feature type="region of interest" description="Disordered" evidence="1">
    <location>
        <begin position="207"/>
        <end position="248"/>
    </location>
</feature>
<organism evidence="3 4">
    <name type="scientific">Collybiopsis confluens</name>
    <dbReference type="NCBI Taxonomy" id="2823264"/>
    <lineage>
        <taxon>Eukaryota</taxon>
        <taxon>Fungi</taxon>
        <taxon>Dikarya</taxon>
        <taxon>Basidiomycota</taxon>
        <taxon>Agaricomycotina</taxon>
        <taxon>Agaricomycetes</taxon>
        <taxon>Agaricomycetidae</taxon>
        <taxon>Agaricales</taxon>
        <taxon>Marasmiineae</taxon>
        <taxon>Omphalotaceae</taxon>
        <taxon>Collybiopsis</taxon>
    </lineage>
</organism>
<evidence type="ECO:0000313" key="4">
    <source>
        <dbReference type="Proteomes" id="UP000518752"/>
    </source>
</evidence>